<evidence type="ECO:0000313" key="1">
    <source>
        <dbReference type="EMBL" id="MCX8522468.1"/>
    </source>
</evidence>
<gene>
    <name evidence="1" type="ORF">OF897_00835</name>
</gene>
<dbReference type="Proteomes" id="UP001073122">
    <property type="component" value="Unassembled WGS sequence"/>
</dbReference>
<dbReference type="EMBL" id="JAOVZW010000001">
    <property type="protein sequence ID" value="MCX8522468.1"/>
    <property type="molecule type" value="Genomic_DNA"/>
</dbReference>
<organism evidence="1 2">
    <name type="scientific">Chryseobacterium formosus</name>
    <dbReference type="NCBI Taxonomy" id="1537363"/>
    <lineage>
        <taxon>Bacteria</taxon>
        <taxon>Pseudomonadati</taxon>
        <taxon>Bacteroidota</taxon>
        <taxon>Flavobacteriia</taxon>
        <taxon>Flavobacteriales</taxon>
        <taxon>Weeksellaceae</taxon>
        <taxon>Chryseobacterium group</taxon>
        <taxon>Chryseobacterium</taxon>
    </lineage>
</organism>
<comment type="caution">
    <text evidence="1">The sequence shown here is derived from an EMBL/GenBank/DDBJ whole genome shotgun (WGS) entry which is preliminary data.</text>
</comment>
<sequence length="167" mass="19410">MDKKELLKLIYEEIDFKEGELKDDEIVWKNIFGAEHVVSEYNIAFQNGMFAWYEDNDVGFDVLKLKINSNFILEWKVPVNSMGFSYGGCRFIEFCENFLIVMYADKHRDQLVVINTKTFELENLGVLSRSPSVDLNGNVLSVKEKNEENSGFTVRFHDGVFTKEILE</sequence>
<dbReference type="RefSeq" id="WP_267263796.1">
    <property type="nucleotide sequence ID" value="NZ_JAOVZW010000001.1"/>
</dbReference>
<protein>
    <submittedName>
        <fullName evidence="1">Uncharacterized protein</fullName>
    </submittedName>
</protein>
<accession>A0ABT3XJZ9</accession>
<keyword evidence="2" id="KW-1185">Reference proteome</keyword>
<reference evidence="1" key="1">
    <citation type="submission" date="2022-10" db="EMBL/GenBank/DDBJ databases">
        <title>Chryseobacterium sp. nov., a novel bacterial species.</title>
        <authorList>
            <person name="Cao Y."/>
        </authorList>
    </citation>
    <scope>NUCLEOTIDE SEQUENCE</scope>
    <source>
        <strain evidence="1">CCTCC AB2015118</strain>
    </source>
</reference>
<proteinExistence type="predicted"/>
<evidence type="ECO:0000313" key="2">
    <source>
        <dbReference type="Proteomes" id="UP001073122"/>
    </source>
</evidence>
<name>A0ABT3XJZ9_9FLAO</name>